<reference evidence="2" key="1">
    <citation type="submission" date="2022-06" db="EMBL/GenBank/DDBJ databases">
        <title>Uncovering the hologenomic basis of an extraordinary plant invasion.</title>
        <authorList>
            <person name="Bieker V.C."/>
            <person name="Martin M.D."/>
            <person name="Gilbert T."/>
            <person name="Hodgins K."/>
            <person name="Battlay P."/>
            <person name="Petersen B."/>
            <person name="Wilson J."/>
        </authorList>
    </citation>
    <scope>NUCLEOTIDE SEQUENCE</scope>
    <source>
        <strain evidence="2">AA19_3_7</strain>
        <tissue evidence="2">Leaf</tissue>
    </source>
</reference>
<gene>
    <name evidence="2" type="ORF">M8C21_001156</name>
</gene>
<accession>A0AAD5G6L4</accession>
<name>A0AAD5G6L4_AMBAR</name>
<feature type="transmembrane region" description="Helical" evidence="1">
    <location>
        <begin position="88"/>
        <end position="106"/>
    </location>
</feature>
<keyword evidence="1" id="KW-1133">Transmembrane helix</keyword>
<keyword evidence="3" id="KW-1185">Reference proteome</keyword>
<proteinExistence type="predicted"/>
<keyword evidence="1" id="KW-0472">Membrane</keyword>
<evidence type="ECO:0000256" key="1">
    <source>
        <dbReference type="SAM" id="Phobius"/>
    </source>
</evidence>
<dbReference type="AlphaFoldDB" id="A0AAD5G6L4"/>
<feature type="non-terminal residue" evidence="2">
    <location>
        <position position="1"/>
    </location>
</feature>
<feature type="non-terminal residue" evidence="2">
    <location>
        <position position="122"/>
    </location>
</feature>
<keyword evidence="1" id="KW-0812">Transmembrane</keyword>
<protein>
    <submittedName>
        <fullName evidence="2">Uncharacterized protein</fullName>
    </submittedName>
</protein>
<dbReference type="Proteomes" id="UP001206925">
    <property type="component" value="Unassembled WGS sequence"/>
</dbReference>
<organism evidence="2 3">
    <name type="scientific">Ambrosia artemisiifolia</name>
    <name type="common">Common ragweed</name>
    <dbReference type="NCBI Taxonomy" id="4212"/>
    <lineage>
        <taxon>Eukaryota</taxon>
        <taxon>Viridiplantae</taxon>
        <taxon>Streptophyta</taxon>
        <taxon>Embryophyta</taxon>
        <taxon>Tracheophyta</taxon>
        <taxon>Spermatophyta</taxon>
        <taxon>Magnoliopsida</taxon>
        <taxon>eudicotyledons</taxon>
        <taxon>Gunneridae</taxon>
        <taxon>Pentapetalae</taxon>
        <taxon>asterids</taxon>
        <taxon>campanulids</taxon>
        <taxon>Asterales</taxon>
        <taxon>Asteraceae</taxon>
        <taxon>Asteroideae</taxon>
        <taxon>Heliantheae alliance</taxon>
        <taxon>Heliantheae</taxon>
        <taxon>Ambrosia</taxon>
    </lineage>
</organism>
<comment type="caution">
    <text evidence="2">The sequence shown here is derived from an EMBL/GenBank/DDBJ whole genome shotgun (WGS) entry which is preliminary data.</text>
</comment>
<evidence type="ECO:0000313" key="3">
    <source>
        <dbReference type="Proteomes" id="UP001206925"/>
    </source>
</evidence>
<dbReference type="EMBL" id="JAMZMK010010799">
    <property type="protein sequence ID" value="KAI7730332.1"/>
    <property type="molecule type" value="Genomic_DNA"/>
</dbReference>
<sequence>ILRALNRTLKEGFLRILCDSELMFFICYGVDKTYLRLGCASVHNAITEVVAIFGEDVKLRRRFVTPMSNHSITSTYLHTLSSSRWSKLIATFCLMGLATTFIAAYARLNFVFGLMRAATRGR</sequence>
<evidence type="ECO:0000313" key="2">
    <source>
        <dbReference type="EMBL" id="KAI7730332.1"/>
    </source>
</evidence>